<evidence type="ECO:0008006" key="3">
    <source>
        <dbReference type="Google" id="ProtNLM"/>
    </source>
</evidence>
<gene>
    <name evidence="1" type="ORF">FHS74_002570</name>
</gene>
<proteinExistence type="predicted"/>
<reference evidence="1 2" key="1">
    <citation type="submission" date="2020-08" db="EMBL/GenBank/DDBJ databases">
        <title>Genomic Encyclopedia of Type Strains, Phase IV (KMG-IV): sequencing the most valuable type-strain genomes for metagenomic binning, comparative biology and taxonomic classification.</title>
        <authorList>
            <person name="Goeker M."/>
        </authorList>
    </citation>
    <scope>NUCLEOTIDE SEQUENCE [LARGE SCALE GENOMIC DNA]</scope>
    <source>
        <strain evidence="1 2">DSM 22198</strain>
    </source>
</reference>
<dbReference type="AlphaFoldDB" id="A0A7X0AZQ8"/>
<dbReference type="RefSeq" id="WP_184800948.1">
    <property type="nucleotide sequence ID" value="NZ_JACIIZ010000006.1"/>
</dbReference>
<dbReference type="Pfam" id="PF10741">
    <property type="entry name" value="T2SSM_b"/>
    <property type="match status" value="1"/>
</dbReference>
<name>A0A7X0AZQ8_9PROT</name>
<protein>
    <recommendedName>
        <fullName evidence="3">Type II secretion system (T2SS), protein M subtype b</fullName>
    </recommendedName>
</protein>
<evidence type="ECO:0000313" key="2">
    <source>
        <dbReference type="Proteomes" id="UP000539175"/>
    </source>
</evidence>
<organism evidence="1 2">
    <name type="scientific">Nitrospirillum iridis</name>
    <dbReference type="NCBI Taxonomy" id="765888"/>
    <lineage>
        <taxon>Bacteria</taxon>
        <taxon>Pseudomonadati</taxon>
        <taxon>Pseudomonadota</taxon>
        <taxon>Alphaproteobacteria</taxon>
        <taxon>Rhodospirillales</taxon>
        <taxon>Azospirillaceae</taxon>
        <taxon>Nitrospirillum</taxon>
    </lineage>
</organism>
<comment type="caution">
    <text evidence="1">The sequence shown here is derived from an EMBL/GenBank/DDBJ whole genome shotgun (WGS) entry which is preliminary data.</text>
</comment>
<keyword evidence="2" id="KW-1185">Reference proteome</keyword>
<dbReference type="EMBL" id="JACIIZ010000006">
    <property type="protein sequence ID" value="MBB6252010.1"/>
    <property type="molecule type" value="Genomic_DNA"/>
</dbReference>
<evidence type="ECO:0000313" key="1">
    <source>
        <dbReference type="EMBL" id="MBB6252010.1"/>
    </source>
</evidence>
<dbReference type="InterPro" id="IPR034756">
    <property type="entry name" value="T2SSM_b"/>
</dbReference>
<sequence length="201" mass="20544">MTAPRPAFILAIALCLLALPPYLYLSPLMDTVEAAAARRVARLTQLEAARALLAQRDDLSRRAATVDQALGVPTLLRMGADVAAVQAAAEDDVRHALQQAGASILDLKAEAGPGQGSYRRIHLTAHAAGDAVAVTNAVAALDAVRPRLLLRLVRVHAAGPPASGPGGPSFGRAARGDLGAAPAASATLELEIDVYAALAAS</sequence>
<accession>A0A7X0AZQ8</accession>
<dbReference type="Proteomes" id="UP000539175">
    <property type="component" value="Unassembled WGS sequence"/>
</dbReference>